<feature type="domain" description="DNA replication/recombination mediator RecO N-terminal" evidence="8">
    <location>
        <begin position="1"/>
        <end position="70"/>
    </location>
</feature>
<dbReference type="InterPro" id="IPR042242">
    <property type="entry name" value="RecO_C"/>
</dbReference>
<dbReference type="Gene3D" id="1.20.1440.120">
    <property type="entry name" value="Recombination protein O, C-terminal domain"/>
    <property type="match status" value="1"/>
</dbReference>
<dbReference type="Gene3D" id="2.40.50.140">
    <property type="entry name" value="Nucleic acid-binding proteins"/>
    <property type="match status" value="1"/>
</dbReference>
<dbReference type="NCBIfam" id="TIGR00613">
    <property type="entry name" value="reco"/>
    <property type="match status" value="1"/>
</dbReference>
<dbReference type="OrthoDB" id="9804792at2"/>
<dbReference type="HAMAP" id="MF_00201">
    <property type="entry name" value="RecO"/>
    <property type="match status" value="1"/>
</dbReference>
<dbReference type="SUPFAM" id="SSF57863">
    <property type="entry name" value="ArfGap/RecO-like zinc finger"/>
    <property type="match status" value="1"/>
</dbReference>
<evidence type="ECO:0000256" key="5">
    <source>
        <dbReference type="ARBA" id="ARBA00023204"/>
    </source>
</evidence>
<dbReference type="EMBL" id="QUMO01000003">
    <property type="protein sequence ID" value="REF86262.1"/>
    <property type="molecule type" value="Genomic_DNA"/>
</dbReference>
<name>A0A3D9YZF6_9HYPH</name>
<evidence type="ECO:0000259" key="8">
    <source>
        <dbReference type="Pfam" id="PF11967"/>
    </source>
</evidence>
<comment type="similarity">
    <text evidence="1 7">Belongs to the RecO family.</text>
</comment>
<dbReference type="Proteomes" id="UP000256900">
    <property type="component" value="Unassembled WGS sequence"/>
</dbReference>
<dbReference type="Pfam" id="PF02565">
    <property type="entry name" value="RecO_C"/>
    <property type="match status" value="1"/>
</dbReference>
<dbReference type="SUPFAM" id="SSF50249">
    <property type="entry name" value="Nucleic acid-binding proteins"/>
    <property type="match status" value="1"/>
</dbReference>
<comment type="function">
    <text evidence="7">Involved in DNA repair and RecF pathway recombination.</text>
</comment>
<evidence type="ECO:0000256" key="3">
    <source>
        <dbReference type="ARBA" id="ARBA00022763"/>
    </source>
</evidence>
<dbReference type="RefSeq" id="WP_115836819.1">
    <property type="nucleotide sequence ID" value="NZ_CP025086.1"/>
</dbReference>
<gene>
    <name evidence="7" type="primary">recO</name>
    <name evidence="9" type="ORF">DES32_2311</name>
</gene>
<dbReference type="InterPro" id="IPR037278">
    <property type="entry name" value="ARFGAP/RecO"/>
</dbReference>
<organism evidence="9 10">
    <name type="scientific">Methylovirgula ligni</name>
    <dbReference type="NCBI Taxonomy" id="569860"/>
    <lineage>
        <taxon>Bacteria</taxon>
        <taxon>Pseudomonadati</taxon>
        <taxon>Pseudomonadota</taxon>
        <taxon>Alphaproteobacteria</taxon>
        <taxon>Hyphomicrobiales</taxon>
        <taxon>Beijerinckiaceae</taxon>
        <taxon>Methylovirgula</taxon>
    </lineage>
</organism>
<dbReference type="PANTHER" id="PTHR33991:SF1">
    <property type="entry name" value="DNA REPAIR PROTEIN RECO"/>
    <property type="match status" value="1"/>
</dbReference>
<dbReference type="PANTHER" id="PTHR33991">
    <property type="entry name" value="DNA REPAIR PROTEIN RECO"/>
    <property type="match status" value="1"/>
</dbReference>
<dbReference type="GO" id="GO:0043590">
    <property type="term" value="C:bacterial nucleoid"/>
    <property type="evidence" value="ECO:0007669"/>
    <property type="project" value="TreeGrafter"/>
</dbReference>
<dbReference type="Pfam" id="PF11967">
    <property type="entry name" value="RecO_N"/>
    <property type="match status" value="1"/>
</dbReference>
<comment type="caution">
    <text evidence="9">The sequence shown here is derived from an EMBL/GenBank/DDBJ whole genome shotgun (WGS) entry which is preliminary data.</text>
</comment>
<sequence length="250" mass="27631">MEWHDDGLIIGLKKHGETSLILEAMTRAHGRHLGLVRGGRSKRWQPLLQPGNSVELVWRARLDEHLGLYAVEVTRPRAANLMASALALHGFSHLGALLRLLAERESHPALYETALRIAEYLGDARAAPAALVRFELAILTELGFGLDLSRCAASGVIEDLIYVSPKSGRAVSRQSGAPYHERLLQLPAFLREDGAAQANDIVEGFRLTGYFLERDVFAPRGLKMPDARSAFLAEYRRRAAAHEGDLAREI</sequence>
<evidence type="ECO:0000256" key="7">
    <source>
        <dbReference type="HAMAP-Rule" id="MF_00201"/>
    </source>
</evidence>
<reference evidence="9 10" key="1">
    <citation type="submission" date="2018-08" db="EMBL/GenBank/DDBJ databases">
        <title>Genomic Encyclopedia of Type Strains, Phase IV (KMG-IV): sequencing the most valuable type-strain genomes for metagenomic binning, comparative biology and taxonomic classification.</title>
        <authorList>
            <person name="Goeker M."/>
        </authorList>
    </citation>
    <scope>NUCLEOTIDE SEQUENCE [LARGE SCALE GENOMIC DNA]</scope>
    <source>
        <strain evidence="9 10">BW863</strain>
    </source>
</reference>
<keyword evidence="3 7" id="KW-0227">DNA damage</keyword>
<accession>A0A3D9YZF6</accession>
<evidence type="ECO:0000256" key="2">
    <source>
        <dbReference type="ARBA" id="ARBA00021310"/>
    </source>
</evidence>
<keyword evidence="10" id="KW-1185">Reference proteome</keyword>
<dbReference type="InterPro" id="IPR012340">
    <property type="entry name" value="NA-bd_OB-fold"/>
</dbReference>
<evidence type="ECO:0000256" key="6">
    <source>
        <dbReference type="ARBA" id="ARBA00033409"/>
    </source>
</evidence>
<evidence type="ECO:0000313" key="9">
    <source>
        <dbReference type="EMBL" id="REF86262.1"/>
    </source>
</evidence>
<dbReference type="InterPro" id="IPR003717">
    <property type="entry name" value="RecO"/>
</dbReference>
<dbReference type="GO" id="GO:0006310">
    <property type="term" value="P:DNA recombination"/>
    <property type="evidence" value="ECO:0007669"/>
    <property type="project" value="UniProtKB-UniRule"/>
</dbReference>
<dbReference type="InterPro" id="IPR022572">
    <property type="entry name" value="DNA_rep/recomb_RecO_N"/>
</dbReference>
<protein>
    <recommendedName>
        <fullName evidence="2 7">DNA repair protein RecO</fullName>
    </recommendedName>
    <alternativeName>
        <fullName evidence="6 7">Recombination protein O</fullName>
    </alternativeName>
</protein>
<proteinExistence type="inferred from homology"/>
<dbReference type="GO" id="GO:0006302">
    <property type="term" value="P:double-strand break repair"/>
    <property type="evidence" value="ECO:0007669"/>
    <property type="project" value="TreeGrafter"/>
</dbReference>
<dbReference type="AlphaFoldDB" id="A0A3D9YZF6"/>
<keyword evidence="5 7" id="KW-0234">DNA repair</keyword>
<keyword evidence="4 7" id="KW-0233">DNA recombination</keyword>
<evidence type="ECO:0000256" key="4">
    <source>
        <dbReference type="ARBA" id="ARBA00023172"/>
    </source>
</evidence>
<evidence type="ECO:0000313" key="10">
    <source>
        <dbReference type="Proteomes" id="UP000256900"/>
    </source>
</evidence>
<evidence type="ECO:0000256" key="1">
    <source>
        <dbReference type="ARBA" id="ARBA00007452"/>
    </source>
</evidence>